<feature type="compositionally biased region" description="Low complexity" evidence="1">
    <location>
        <begin position="46"/>
        <end position="63"/>
    </location>
</feature>
<proteinExistence type="predicted"/>
<dbReference type="Gene3D" id="3.30.160.60">
    <property type="entry name" value="Classic Zinc Finger"/>
    <property type="match status" value="1"/>
</dbReference>
<feature type="region of interest" description="Disordered" evidence="1">
    <location>
        <begin position="181"/>
        <end position="202"/>
    </location>
</feature>
<feature type="domain" description="C2H2-type" evidence="2">
    <location>
        <begin position="155"/>
        <end position="184"/>
    </location>
</feature>
<dbReference type="InterPro" id="IPR013087">
    <property type="entry name" value="Znf_C2H2_type"/>
</dbReference>
<feature type="domain" description="C2H2-type" evidence="2">
    <location>
        <begin position="122"/>
        <end position="149"/>
    </location>
</feature>
<organism evidence="3 4">
    <name type="scientific">Lasallia pustulata</name>
    <dbReference type="NCBI Taxonomy" id="136370"/>
    <lineage>
        <taxon>Eukaryota</taxon>
        <taxon>Fungi</taxon>
        <taxon>Dikarya</taxon>
        <taxon>Ascomycota</taxon>
        <taxon>Pezizomycotina</taxon>
        <taxon>Lecanoromycetes</taxon>
        <taxon>OSLEUM clade</taxon>
        <taxon>Umbilicariomycetidae</taxon>
        <taxon>Umbilicariales</taxon>
        <taxon>Umbilicariaceae</taxon>
        <taxon>Lasallia</taxon>
    </lineage>
</organism>
<dbReference type="Proteomes" id="UP000324767">
    <property type="component" value="Unassembled WGS sequence"/>
</dbReference>
<comment type="caution">
    <text evidence="3">The sequence shown here is derived from an EMBL/GenBank/DDBJ whole genome shotgun (WGS) entry which is preliminary data.</text>
</comment>
<dbReference type="AlphaFoldDB" id="A0A5M8PRQ4"/>
<feature type="region of interest" description="Disordered" evidence="1">
    <location>
        <begin position="99"/>
        <end position="121"/>
    </location>
</feature>
<evidence type="ECO:0000256" key="1">
    <source>
        <dbReference type="SAM" id="MobiDB-lite"/>
    </source>
</evidence>
<feature type="region of interest" description="Disordered" evidence="1">
    <location>
        <begin position="46"/>
        <end position="69"/>
    </location>
</feature>
<evidence type="ECO:0000313" key="4">
    <source>
        <dbReference type="Proteomes" id="UP000324767"/>
    </source>
</evidence>
<dbReference type="OrthoDB" id="5305647at2759"/>
<name>A0A5M8PRQ4_9LECA</name>
<reference evidence="3 4" key="1">
    <citation type="submission" date="2019-09" db="EMBL/GenBank/DDBJ databases">
        <title>The hologenome of the rock-dwelling lichen Lasallia pustulata.</title>
        <authorList>
            <person name="Greshake Tzovaras B."/>
            <person name="Segers F."/>
            <person name="Bicker A."/>
            <person name="Dal Grande F."/>
            <person name="Otte J."/>
            <person name="Hankeln T."/>
            <person name="Schmitt I."/>
            <person name="Ebersberger I."/>
        </authorList>
    </citation>
    <scope>NUCLEOTIDE SEQUENCE [LARGE SCALE GENOMIC DNA]</scope>
    <source>
        <strain evidence="3">A1-1</strain>
    </source>
</reference>
<protein>
    <recommendedName>
        <fullName evidence="2">C2H2-type domain-containing protein</fullName>
    </recommendedName>
</protein>
<accession>A0A5M8PRQ4</accession>
<gene>
    <name evidence="3" type="ORF">FRX48_04948</name>
</gene>
<dbReference type="SMART" id="SM00355">
    <property type="entry name" value="ZnF_C2H2"/>
    <property type="match status" value="2"/>
</dbReference>
<evidence type="ECO:0000259" key="2">
    <source>
        <dbReference type="SMART" id="SM00355"/>
    </source>
</evidence>
<sequence>MSYYNQQPTYYYDPSQAAYYQSSQAGSIYSPTSASNDAFMTRGYSGHSNTSYSSSASPSSPESFAQYSSPGLYSSPTQLSYKPTYPDAYNSAQEYPITSTYPYQPQKPSRAEAKPTKAPKSYPCLHEGCKSRAQFTRAADLERHHKTVHFIEKKLDCPERWCGRVGEYGFTRKDHLIEHRRSFHVQDVPKTPRGSSKKPRHS</sequence>
<dbReference type="EMBL" id="VXIT01000007">
    <property type="protein sequence ID" value="KAA6411667.1"/>
    <property type="molecule type" value="Genomic_DNA"/>
</dbReference>
<evidence type="ECO:0000313" key="3">
    <source>
        <dbReference type="EMBL" id="KAA6411667.1"/>
    </source>
</evidence>